<evidence type="ECO:0000259" key="1">
    <source>
        <dbReference type="Pfam" id="PF01494"/>
    </source>
</evidence>
<evidence type="ECO:0000313" key="2">
    <source>
        <dbReference type="EMBL" id="KAK6927478.1"/>
    </source>
</evidence>
<dbReference type="SUPFAM" id="SSF54373">
    <property type="entry name" value="FAD-linked reductases, C-terminal domain"/>
    <property type="match status" value="2"/>
</dbReference>
<dbReference type="InterPro" id="IPR036188">
    <property type="entry name" value="FAD/NAD-bd_sf"/>
</dbReference>
<organism evidence="2 3">
    <name type="scientific">Dillenia turbinata</name>
    <dbReference type="NCBI Taxonomy" id="194707"/>
    <lineage>
        <taxon>Eukaryota</taxon>
        <taxon>Viridiplantae</taxon>
        <taxon>Streptophyta</taxon>
        <taxon>Embryophyta</taxon>
        <taxon>Tracheophyta</taxon>
        <taxon>Spermatophyta</taxon>
        <taxon>Magnoliopsida</taxon>
        <taxon>eudicotyledons</taxon>
        <taxon>Gunneridae</taxon>
        <taxon>Pentapetalae</taxon>
        <taxon>Dilleniales</taxon>
        <taxon>Dilleniaceae</taxon>
        <taxon>Dillenia</taxon>
    </lineage>
</organism>
<dbReference type="GO" id="GO:0071949">
    <property type="term" value="F:FAD binding"/>
    <property type="evidence" value="ECO:0007669"/>
    <property type="project" value="InterPro"/>
</dbReference>
<feature type="domain" description="FAD-binding" evidence="1">
    <location>
        <begin position="420"/>
        <end position="588"/>
    </location>
</feature>
<dbReference type="PROSITE" id="PS51257">
    <property type="entry name" value="PROKAR_LIPOPROTEIN"/>
    <property type="match status" value="1"/>
</dbReference>
<name>A0AAN8VH02_9MAGN</name>
<dbReference type="PRINTS" id="PR00420">
    <property type="entry name" value="RNGMNOXGNASE"/>
</dbReference>
<sequence>MAEEKKKAKAVVVGGSIAGVSCAHALKLAGWEVVVLEKTCAPPTGSPSGAGLGLDPLAQDIINSWLGQFHLLTNSTLPLTIDQDQATDAETKETWVLTRDEQFNFRAAHWADLHGLLYSALPQDIFLWGHLFLSFSVSDDKNSVKVKAKVIKTGEIVEIVGDLLIAADGCLSLIRQTFLPHLKLRYSGYCAWRGVLDFSGNENSETILGLRGAYPDLGKCLYFDLGTATHSVLYELLNNRINWIWYINQPEPEFKHSTVTMKVSKEMIEKMRDDAEKVWAPELARVMKETSEPFINVIYDCEPLEQIFWDNVVLIGDAAHPTTPHGLRSTNMSLVDSYVLGKCLEKWGAKNLHQALQEYQSIRPPVTSKQVLHSRKMGQVKQGLVLPNGKRFDAKNASLEECEVLQQKNMPFFTGVPLAKAVVVGGSIAGISCAHALILAGWDVIVIEKSSGPPSGSPTGAGVGLDPMAQQLIQSWLGQSNLLSNSVIPLSIDQNQATDAETKMTRVLTRDDEFNYKIIHWAELHGLLYAALPPDIFLWGHLFVSFSISDDKTSAKIKAKVVQTGETVEIIGDLLVAADGCLSLIRKSFLPDLKLRYSGYCAWRGVLNFSGNENSETILNLRRAYPELGKCLYFDLGAATHSVVCKLLQCRINWLWYINQPEPELMQTSVTMKVSREMIEKMQGEAEKVWVPELASVMKETSVPFINVIYDCEPLEQIVWDNVVLIGDAAHPTTPHGVRSTNMSIVDSYVLGKCLEKWGTTNLKQALEEYQSIRLPVTSKQVLHSRKMGRIKQGLNLDDRNKFDPKTARLEECGDLEQRNMPFFACFPLVD</sequence>
<evidence type="ECO:0000313" key="3">
    <source>
        <dbReference type="Proteomes" id="UP001370490"/>
    </source>
</evidence>
<dbReference type="Proteomes" id="UP001370490">
    <property type="component" value="Unassembled WGS sequence"/>
</dbReference>
<comment type="caution">
    <text evidence="2">The sequence shown here is derived from an EMBL/GenBank/DDBJ whole genome shotgun (WGS) entry which is preliminary data.</text>
</comment>
<dbReference type="EMBL" id="JBAMMX010000014">
    <property type="protein sequence ID" value="KAK6927478.1"/>
    <property type="molecule type" value="Genomic_DNA"/>
</dbReference>
<dbReference type="SUPFAM" id="SSF51905">
    <property type="entry name" value="FAD/NAD(P)-binding domain"/>
    <property type="match status" value="2"/>
</dbReference>
<proteinExistence type="predicted"/>
<protein>
    <submittedName>
        <fullName evidence="2">FAD-binding domain</fullName>
    </submittedName>
</protein>
<feature type="domain" description="FAD-binding" evidence="1">
    <location>
        <begin position="721"/>
        <end position="781"/>
    </location>
</feature>
<dbReference type="PANTHER" id="PTHR47469">
    <property type="entry name" value="MONOOXYGENASE-LIKE"/>
    <property type="match status" value="1"/>
</dbReference>
<dbReference type="Gene3D" id="3.50.50.60">
    <property type="entry name" value="FAD/NAD(P)-binding domain"/>
    <property type="match status" value="2"/>
</dbReference>
<dbReference type="AlphaFoldDB" id="A0AAN8VH02"/>
<keyword evidence="3" id="KW-1185">Reference proteome</keyword>
<dbReference type="InterPro" id="IPR002938">
    <property type="entry name" value="FAD-bd"/>
</dbReference>
<dbReference type="InterPro" id="IPR053212">
    <property type="entry name" value="DHP_3-monooxygenase"/>
</dbReference>
<accession>A0AAN8VH02</accession>
<dbReference type="PANTHER" id="PTHR47469:SF2">
    <property type="entry name" value="OS06G0597600 PROTEIN"/>
    <property type="match status" value="1"/>
</dbReference>
<reference evidence="2 3" key="1">
    <citation type="submission" date="2023-12" db="EMBL/GenBank/DDBJ databases">
        <title>A high-quality genome assembly for Dillenia turbinata (Dilleniales).</title>
        <authorList>
            <person name="Chanderbali A."/>
        </authorList>
    </citation>
    <scope>NUCLEOTIDE SEQUENCE [LARGE SCALE GENOMIC DNA]</scope>
    <source>
        <strain evidence="2">LSX21</strain>
        <tissue evidence="2">Leaf</tissue>
    </source>
</reference>
<gene>
    <name evidence="2" type="ORF">RJ641_006069</name>
</gene>
<dbReference type="Pfam" id="PF01494">
    <property type="entry name" value="FAD_binding_3"/>
    <property type="match status" value="2"/>
</dbReference>